<evidence type="ECO:0000256" key="3">
    <source>
        <dbReference type="ARBA" id="ARBA00005656"/>
    </source>
</evidence>
<evidence type="ECO:0000256" key="6">
    <source>
        <dbReference type="ARBA" id="ARBA00022679"/>
    </source>
</evidence>
<dbReference type="Gene3D" id="3.40.50.10950">
    <property type="match status" value="1"/>
</dbReference>
<dbReference type="NCBIfam" id="NF007233">
    <property type="entry name" value="PRK09653.1"/>
    <property type="match status" value="1"/>
</dbReference>
<name>A0A931F6C7_9FIRM</name>
<dbReference type="NCBIfam" id="TIGR00651">
    <property type="entry name" value="pta"/>
    <property type="match status" value="1"/>
</dbReference>
<dbReference type="EC" id="2.3.1.8" evidence="4"/>
<evidence type="ECO:0000313" key="10">
    <source>
        <dbReference type="EMBL" id="MBF8436780.1"/>
    </source>
</evidence>
<reference evidence="10" key="1">
    <citation type="submission" date="2020-11" db="EMBL/GenBank/DDBJ databases">
        <title>Halonatronomonas betainensis gen. nov., sp. nov. a novel haloalkaliphilic representative of the family Halanaerobiacae capable of betaine degradation.</title>
        <authorList>
            <person name="Boltyanskaya Y."/>
            <person name="Kevbrin V."/>
            <person name="Detkova E."/>
            <person name="Grouzdev D.S."/>
            <person name="Koziaeva V."/>
            <person name="Zhilina T."/>
        </authorList>
    </citation>
    <scope>NUCLEOTIDE SEQUENCE</scope>
    <source>
        <strain evidence="10">Z-7014</strain>
    </source>
</reference>
<dbReference type="SUPFAM" id="SSF53659">
    <property type="entry name" value="Isocitrate/Isopropylmalate dehydrogenase-like"/>
    <property type="match status" value="1"/>
</dbReference>
<dbReference type="AlphaFoldDB" id="A0A931F6C7"/>
<sequence length="330" mass="34873">MNFLDEIKERASALKRTIVLPETEDSRVLEAAARIVEDGIAEIILIGDSEKILSDGNDLGVDLESCKMIDPTEATDERTDLIELFVDLRKHKGITMEDAEKMIEKPLYYGTLMVKAGLADGMVAGAASPTGDVLKPALQIIKTAEGINSVSGAFVMIVPDKSFGQDGKMIMADCAVNPEVDADTLGEIAVASADTASKIAGLDPKVAMLSFSTMGSAKHKLVERVQQATAKAKEIAPDLSIDGEMQADAALVPSVAERKAPDSKVAGQANVLVFPDLEAGNIGYKLVQRLAKAEAVGPIIQGLDKPVNDLSRGCSVDDIVNLTAITALQV</sequence>
<dbReference type="InterPro" id="IPR042112">
    <property type="entry name" value="P_AcTrfase_dom2"/>
</dbReference>
<dbReference type="InterPro" id="IPR050500">
    <property type="entry name" value="Phos_Acetyltrans/Butyryltrans"/>
</dbReference>
<dbReference type="PANTHER" id="PTHR43356">
    <property type="entry name" value="PHOSPHATE ACETYLTRANSFERASE"/>
    <property type="match status" value="1"/>
</dbReference>
<gene>
    <name evidence="10" type="primary">pta</name>
    <name evidence="10" type="ORF">I0Q91_06815</name>
</gene>
<evidence type="ECO:0000256" key="1">
    <source>
        <dbReference type="ARBA" id="ARBA00000705"/>
    </source>
</evidence>
<evidence type="ECO:0000256" key="5">
    <source>
        <dbReference type="ARBA" id="ARBA00021528"/>
    </source>
</evidence>
<comment type="caution">
    <text evidence="10">The sequence shown here is derived from an EMBL/GenBank/DDBJ whole genome shotgun (WGS) entry which is preliminary data.</text>
</comment>
<keyword evidence="11" id="KW-1185">Reference proteome</keyword>
<evidence type="ECO:0000256" key="4">
    <source>
        <dbReference type="ARBA" id="ARBA00012707"/>
    </source>
</evidence>
<accession>A0A931F6C7</accession>
<organism evidence="10 11">
    <name type="scientific">Halonatronomonas betaini</name>
    <dbReference type="NCBI Taxonomy" id="2778430"/>
    <lineage>
        <taxon>Bacteria</taxon>
        <taxon>Bacillati</taxon>
        <taxon>Bacillota</taxon>
        <taxon>Clostridia</taxon>
        <taxon>Halanaerobiales</taxon>
        <taxon>Halarsenatibacteraceae</taxon>
        <taxon>Halonatronomonas</taxon>
    </lineage>
</organism>
<dbReference type="PANTHER" id="PTHR43356:SF3">
    <property type="entry name" value="PHOSPHATE ACETYLTRANSFERASE"/>
    <property type="match status" value="1"/>
</dbReference>
<evidence type="ECO:0000256" key="2">
    <source>
        <dbReference type="ARBA" id="ARBA00004989"/>
    </source>
</evidence>
<dbReference type="RefSeq" id="WP_270453692.1">
    <property type="nucleotide sequence ID" value="NZ_JADPIE010000003.1"/>
</dbReference>
<dbReference type="Proteomes" id="UP000621436">
    <property type="component" value="Unassembled WGS sequence"/>
</dbReference>
<dbReference type="InterPro" id="IPR002505">
    <property type="entry name" value="PTA_PTB"/>
</dbReference>
<dbReference type="Gene3D" id="3.40.50.10750">
    <property type="entry name" value="Isocitrate/Isopropylmalate dehydrogenase-like"/>
    <property type="match status" value="1"/>
</dbReference>
<dbReference type="Pfam" id="PF01515">
    <property type="entry name" value="PTA_PTB"/>
    <property type="match status" value="1"/>
</dbReference>
<protein>
    <recommendedName>
        <fullName evidence="5">Phosphate acetyltransferase</fullName>
        <ecNumber evidence="4">2.3.1.8</ecNumber>
    </recommendedName>
    <alternativeName>
        <fullName evidence="8">Phosphotransacetylase</fullName>
    </alternativeName>
</protein>
<dbReference type="EMBL" id="JADPIE010000003">
    <property type="protein sequence ID" value="MBF8436780.1"/>
    <property type="molecule type" value="Genomic_DNA"/>
</dbReference>
<comment type="similarity">
    <text evidence="3">Belongs to the phosphate acetyltransferase and butyryltransferase family.</text>
</comment>
<feature type="domain" description="Phosphate acetyl/butaryl transferase" evidence="9">
    <location>
        <begin position="3"/>
        <end position="327"/>
    </location>
</feature>
<evidence type="ECO:0000313" key="11">
    <source>
        <dbReference type="Proteomes" id="UP000621436"/>
    </source>
</evidence>
<dbReference type="PIRSF" id="PIRSF000428">
    <property type="entry name" value="P_Ac_trans"/>
    <property type="match status" value="1"/>
</dbReference>
<proteinExistence type="inferred from homology"/>
<keyword evidence="7 10" id="KW-0012">Acyltransferase</keyword>
<dbReference type="InterPro" id="IPR012147">
    <property type="entry name" value="P_Ac_Bu_trans"/>
</dbReference>
<evidence type="ECO:0000259" key="9">
    <source>
        <dbReference type="Pfam" id="PF01515"/>
    </source>
</evidence>
<evidence type="ECO:0000256" key="7">
    <source>
        <dbReference type="ARBA" id="ARBA00023315"/>
    </source>
</evidence>
<dbReference type="InterPro" id="IPR042113">
    <property type="entry name" value="P_AcTrfase_dom1"/>
</dbReference>
<dbReference type="InterPro" id="IPR004614">
    <property type="entry name" value="P_AcTrfase"/>
</dbReference>
<keyword evidence="6 10" id="KW-0808">Transferase</keyword>
<comment type="pathway">
    <text evidence="2">Metabolic intermediate biosynthesis; acetyl-CoA biosynthesis; acetyl-CoA from acetate: step 2/2.</text>
</comment>
<dbReference type="GO" id="GO:0008959">
    <property type="term" value="F:phosphate acetyltransferase activity"/>
    <property type="evidence" value="ECO:0007669"/>
    <property type="project" value="UniProtKB-EC"/>
</dbReference>
<comment type="catalytic activity">
    <reaction evidence="1">
        <text>acetyl-CoA + phosphate = acetyl phosphate + CoA</text>
        <dbReference type="Rhea" id="RHEA:19521"/>
        <dbReference type="ChEBI" id="CHEBI:22191"/>
        <dbReference type="ChEBI" id="CHEBI:43474"/>
        <dbReference type="ChEBI" id="CHEBI:57287"/>
        <dbReference type="ChEBI" id="CHEBI:57288"/>
        <dbReference type="EC" id="2.3.1.8"/>
    </reaction>
</comment>
<evidence type="ECO:0000256" key="8">
    <source>
        <dbReference type="ARBA" id="ARBA00031108"/>
    </source>
</evidence>